<dbReference type="NCBIfam" id="NF038128">
    <property type="entry name" value="choice_anch_J"/>
    <property type="match status" value="1"/>
</dbReference>
<protein>
    <submittedName>
        <fullName evidence="2">Uncharacterized protein</fullName>
    </submittedName>
</protein>
<dbReference type="Gene3D" id="2.60.120.200">
    <property type="match status" value="1"/>
</dbReference>
<dbReference type="EMBL" id="BAABRU010000001">
    <property type="protein sequence ID" value="GAA5526282.1"/>
    <property type="molecule type" value="Genomic_DNA"/>
</dbReference>
<evidence type="ECO:0000313" key="2">
    <source>
        <dbReference type="EMBL" id="GAA5526282.1"/>
    </source>
</evidence>
<feature type="compositionally biased region" description="Low complexity" evidence="1">
    <location>
        <begin position="237"/>
        <end position="298"/>
    </location>
</feature>
<evidence type="ECO:0000256" key="1">
    <source>
        <dbReference type="SAM" id="MobiDB-lite"/>
    </source>
</evidence>
<reference evidence="2 3" key="1">
    <citation type="submission" date="2024-02" db="EMBL/GenBank/DDBJ databases">
        <title>Herpetosiphon gulosus NBRC 112829.</title>
        <authorList>
            <person name="Ichikawa N."/>
            <person name="Katano-Makiyama Y."/>
            <person name="Hidaka K."/>
        </authorList>
    </citation>
    <scope>NUCLEOTIDE SEQUENCE [LARGE SCALE GENOMIC DNA]</scope>
    <source>
        <strain evidence="2 3">NBRC 112829</strain>
    </source>
</reference>
<accession>A0ABP9WSU2</accession>
<organism evidence="2 3">
    <name type="scientific">Herpetosiphon gulosus</name>
    <dbReference type="NCBI Taxonomy" id="1973496"/>
    <lineage>
        <taxon>Bacteria</taxon>
        <taxon>Bacillati</taxon>
        <taxon>Chloroflexota</taxon>
        <taxon>Chloroflexia</taxon>
        <taxon>Herpetosiphonales</taxon>
        <taxon>Herpetosiphonaceae</taxon>
        <taxon>Herpetosiphon</taxon>
    </lineage>
</organism>
<feature type="compositionally biased region" description="Low complexity" evidence="1">
    <location>
        <begin position="305"/>
        <end position="338"/>
    </location>
</feature>
<gene>
    <name evidence="2" type="ORF">Hgul01_00054</name>
</gene>
<proteinExistence type="predicted"/>
<name>A0ABP9WSU2_9CHLR</name>
<feature type="region of interest" description="Disordered" evidence="1">
    <location>
        <begin position="57"/>
        <end position="87"/>
    </location>
</feature>
<comment type="caution">
    <text evidence="2">The sequence shown here is derived from an EMBL/GenBank/DDBJ whole genome shotgun (WGS) entry which is preliminary data.</text>
</comment>
<keyword evidence="3" id="KW-1185">Reference proteome</keyword>
<feature type="compositionally biased region" description="Polar residues" evidence="1">
    <location>
        <begin position="72"/>
        <end position="87"/>
    </location>
</feature>
<feature type="region of interest" description="Disordered" evidence="1">
    <location>
        <begin position="236"/>
        <end position="338"/>
    </location>
</feature>
<sequence>MATRFRASLLGILLLIGIGLQGWVRPQAPNAPTVLNENFDSFNDVLASGWVIVNGSEPINNDNSDHNRWKQGRSNNNNMDSHSGAANSYAGSSWEASNFDTGAIVSNWLLTPPLLLENGKTVSFWTRSLGCSGGPDRLDIRYSTAGTSTNVATGNNTGNFSNQLGRINPDQEFGHDADGSDGYPCNDWAQFSYTLSGLNQPTIGRIGFRHYIVNTASRGLYIGIDDFSYSGDLGGDTPTPITHTPTATATNTATATATPTSTTTSTPTSTSTRTPTNTATNTPTNTPTNTRTPTNTPTGTPPTPTFTNTPTRTPTNTPTNTPTRTPTNTPTRTPTATSVPQTPVYKVYMCPVQYDG</sequence>
<evidence type="ECO:0000313" key="3">
    <source>
        <dbReference type="Proteomes" id="UP001428290"/>
    </source>
</evidence>
<dbReference type="Proteomes" id="UP001428290">
    <property type="component" value="Unassembled WGS sequence"/>
</dbReference>